<reference evidence="2" key="1">
    <citation type="submission" date="2017-06" db="EMBL/GenBank/DDBJ databases">
        <title>Genome analysis of Fimbriiglobus ruber SP5, the first member of the order Planctomycetales with confirmed chitinolytic capability.</title>
        <authorList>
            <person name="Ravin N.V."/>
            <person name="Rakitin A.L."/>
            <person name="Ivanova A.A."/>
            <person name="Beletsky A.V."/>
            <person name="Kulichevskaya I.S."/>
            <person name="Mardanov A.V."/>
            <person name="Dedysh S.N."/>
        </authorList>
    </citation>
    <scope>NUCLEOTIDE SEQUENCE [LARGE SCALE GENOMIC DNA]</scope>
    <source>
        <strain evidence="2">SP5</strain>
    </source>
</reference>
<dbReference type="Proteomes" id="UP000214646">
    <property type="component" value="Unassembled WGS sequence"/>
</dbReference>
<gene>
    <name evidence="1" type="ORF">FRUB_04311</name>
</gene>
<dbReference type="EMBL" id="NIDE01000005">
    <property type="protein sequence ID" value="OWK42233.1"/>
    <property type="molecule type" value="Genomic_DNA"/>
</dbReference>
<keyword evidence="2" id="KW-1185">Reference proteome</keyword>
<evidence type="ECO:0000313" key="1">
    <source>
        <dbReference type="EMBL" id="OWK42233.1"/>
    </source>
</evidence>
<protein>
    <submittedName>
        <fullName evidence="1">Uncharacterized protein</fullName>
    </submittedName>
</protein>
<sequence length="113" mass="12437">MPSTQAGYVTKLRNGQIEFDLVYGRETTGIVRFIISDPDGTPVWELSGGSQNKPPKVVYGQVPVGWTQVFPAGNVAPPEIRGRRVKVRIDTRYQIPFGPGVEVNEGDVNIPQE</sequence>
<accession>A0A225DMJ1</accession>
<proteinExistence type="predicted"/>
<comment type="caution">
    <text evidence="1">The sequence shown here is derived from an EMBL/GenBank/DDBJ whole genome shotgun (WGS) entry which is preliminary data.</text>
</comment>
<name>A0A225DMJ1_9BACT</name>
<evidence type="ECO:0000313" key="2">
    <source>
        <dbReference type="Proteomes" id="UP000214646"/>
    </source>
</evidence>
<organism evidence="1 2">
    <name type="scientific">Fimbriiglobus ruber</name>
    <dbReference type="NCBI Taxonomy" id="1908690"/>
    <lineage>
        <taxon>Bacteria</taxon>
        <taxon>Pseudomonadati</taxon>
        <taxon>Planctomycetota</taxon>
        <taxon>Planctomycetia</taxon>
        <taxon>Gemmatales</taxon>
        <taxon>Gemmataceae</taxon>
        <taxon>Fimbriiglobus</taxon>
    </lineage>
</organism>
<dbReference type="AlphaFoldDB" id="A0A225DMJ1"/>